<sequence>MENKCQISYENNLVRLHLKNLLNEDAGSYTILAENKFGSATFSINLNVHYIIEDVQNVKSKPMSKTIDGSGTAISTQQQTTMTTISTQQQRSTTSRRSADKDEQLPTVSGIRPNFYLIPYDMEAMENQIVRFELRVSGRPEPEILWFKDDQKQIFDCEHFKLVVNEEGSHALLIMGADPEDSGVYKCIARNQNGQSSFTVRLLVLEKEPTVSPKFVERFQNTTIKSGESIVFYCRAVGTPPPQLTWQKDGIQIDPNPPAIEIHTDQCSSTLYLNNVHVRDSGWYQCTAQNPGGTVATRARLNVESDQKSLQQQGEPLKLNIPKTHRRIELESGQQSETIILRHVQRYYEEIPPEQRDFITYEEHKTKPIFATHLHDLFLRKGMTGHFEAYLKASDYTNMKIEWYLNDKLLENNERFIITDKYGYIALTILNVQPEDSGILTCKVSNQYGDAQTSATLKCADVPPQKQAQRSQPQTQPQSTKKQESPKEVQKDVEKKKKEEEEYRQKYEQIEDSEYYSYQKEIEESYRKIAPHFIQPLQSSIITTEGATILLEAQITPVNDPNMRIEWFVNGQPLHNNERINSKFNFGYISLSIIDLKQSDNGVYMVKAINGVNEAISTSSIHVNPVQPPPMITKKHPPPEELEELKQTIQETSTTTTATTSKIRKHTREENVYSPTAQQQQQQIYQQQQQRRPYFKKHFQNLIETFSGPEQTIRFEALIEPNDDPNLEIYLLKNEQIIKPETRIQILYNRGLLSICITDLTIQDSGVYKCLLKNSLGQAETIGELRVKEPIRMDDQFVEYQQQQVRKELFAATKPELEQPGQFQQSPPIQTRQPPIKSVAVPKITGVGGMAPIFRIPLQIPPLMYSEGENIYMEAFIEPVNDPNLKIEWYHNTIPIIFTERYHTKFDFGCISMMIESVNLGDGGEYTCIVRNHYGQAVSTANVSIVRIPGMMEQQPPIPAPPPRPKLPVQITPVAPPPPPPPQQSYLDESYRRQTKQEWFDTTTTTTTMDHQIVPQRAYYQEIHLPQTTTTTKSTTTTTTREIYPKPRFVTKFNNVTIAEGKTACIESRVEPALDPNLIIDWFFNGKPLTVGNRFQPYYHFGYVVLKILKTQPNDSGEYTCRISNESGFDEMTTRIICYEENLDTDIQQFHEPLVTKSSKHRVIDEQIESTNQQAPRIKSGMLKDIQTIEGQKIHLECYIQPADDPDLIVEWLKDGQPLRKGSRFIEICDFGYVCLDILSVYPEDSGRYELKLSNKYGETSTSCLIYCQPTSNLDTRSLNEISMESIRRLEKRQQQRFEQEPRITERPKFLQPLKSSYDCIENERVHFETRLIPIGDETMIVEWYQNGQPLQSSSRISFINDFGYISLDIKELTPYDSGIYECRARNSNGQDSIQTILSVRATKTIINDTIHPGTVEKFSSLETKTFKRKEFDDDMSGQTRPYFVQPLKGTRIIEEGMSAHFQCIIEPIRDETMIFEWFHNGRPMPIGNRYHTMFDFGFITLDIMKITVEDSGEYRLRVSNHLGQIEDSIQLNVISHDNIQMKSQQPTSLEKIQQLERQRSNKKKKKIEDDYVIIEQPKFGQKLPEQIELIEGQPLYLETTLLPINDSTMKIDWYFNGDLLKIGHRFRTLNDFGYVSLQILYAYPEDSGRYECRAQNDFGEDQIQCNVMVTSRKIIDTSTIHDESLARIQQIERYHHHHVRRDEIQSEQTSTIKPKIIRPLNSTYELNEGDSICLELTVEPVNDSTMLVEWSHNGIPIRIGHRFVVINEFGYIALRILYVYPEDSGTYTVRISNAIGEQISSTNIRVTEKQNIIYDTIHPEGLEQIQHLEKRIKPKLSGDLDQPTSPPHFVTRLRGPTKLVEGDHCHFECQIEPINDPNMIVEILHNEQPLKIGSRYRTICEFGYIALDILSVNPDDSGRYKFLISNHYGKIEDEKFLQIQSIKSIQTDTMYEETMKKLNVLEQGHRPPATMHDEEKTHQKPIFTQPLHNIYNIREGTNAHLECRLIPVNDPSMKIEWYKNGQPLPSSSRYNFINDFGYISLDIHKIESKDSGIYTVNAKNELGETCTLCTLEVPEEKSIITDTTNIESLKTIQYLERTGRTSTMRMDEQQRTERPNFFVPIRGPNIVNENDRVCLECQITPIGDQTMTYKWYKNGQELQPSSRIATSNDFGYVFLEIAAANGDDSGIYMLKVANNQGEAISSHQLRVNQFPTIDTQCQHPKTFEQIRLIENQKFKRSIPKQPSTMAGEPPKFTKHLNSVDNANEGDYLRLETSVEPKMDEKLSIEWYKNGRLLTLGSRITSSFDFGLVQLEIRDAKYEDNGVYTCRAVNQFGEATNSCTIKVMDGKRIETGSFFPETLKTIEQLEQPMKYRSTGQFELPQQPKQQGQPPYFTNHIQNMVVPEGQNVIFECTVKQPQPQQQEPLEFKILHNGQEIQIGNRILVQNEFGYVRVEIAGVKPEDSGIYTVKVSNSFGESTSTASLNVITTTDVDYQTTLHPSGMKGMKAIEQMEKQQQQKYKSFITTSTTVVPELSTATPPKFTRKLPNEIRINEGNDLELNCELSSADNNPKIEWFLNGSPLKCSSRINQIQEFGRICLTIRKSEPKDSGLYKCRATNLYGESYTTTQVLVQPESITSIQESVYFEQTTTIEDEEIIDKLPSIIPLTDTEISLNEGSNIHLEVKVDPMNDQSMNIEWYHNEIELNIGNHITTFHGFGFAILEINDINTNDSGTYKCLARNSKGYSQQTFQVNIVESQEQPGQPGQPEQQQPEKPQFQKPINDDIQVVEGESIHVATTVIPNDINLEWFHNGKPLQQSSRIKTTNDFGQVVLEISKVEPKDSGEYLFVATNKFGIDTFKFNLNCPETTNIDQTGQMFDPKYKSTLQMKTSQQQQQPPKFNRKLPEQIIVQEGQSIHLESDYQPFDGQVQIEFLKNGKPLISNERFQTINEFSFAILDIVYVYEEDSGQYEIRAINPFGMDSINTQVIVQSKDQQPPGETTTVPTISYIDRIVSGRTTYLQREKETIRRYEAPKFEQPLDDKTNLNEGDCVHMETRIQPSQDPSLTIEWFKDNQPLRASNRIRTINEFGFVILEISPVCSEDSGLYTVRAMNDVGEAVLSTRIFCHDSRNIVYESQILQHTKRMDQSQVFNQDKQQKPRFLDQLNDLNMQEHDFIHLESRLIPIGDPTMSVEWFVNGKPFTTGSRFRTINDFGYVVLEIIEAYARDSGVYECIAKNQFGQDSIQCQINIEKSKTIITETQLPVEHSQMLQTLEQRIQSSMLRPEDQQQPEYPIPKFFRKIESTIHRKEGDSLHIDYRIEPSNDPDLLIEWFLDGQPLLTSSRIHSINDFGFIVLDIDWLFDRDSGTYQCVASNRSGSDTFAFNLIVKPESNIIYDSQLQPTIQQSQQQSRDQQQQQTPHFTKLLPEKFIINEGENIHFDSRIEPFGNGEMKIEWLHNQQPLRSGHRHKTINDFGYISLDIISADLDDSGCYTCVARSPYGEDQIKSMVEVRPRPKFDFKPQIPREVFTTFENIEQQQQRTPSELITPDDGSGRRENSAPIFVQKPEPLCVLEGEVARFCCRIIGHPKPRVIWTLNGKPIPNGSRYKIRYDGIHHLEIPKTRQYDQGKIEVIAKNNFGEVSAATMLEVRPKNADYRAILKHSPKTNYDDNVEKYQKSRKEHETENIFEERLNDKKEEIVWYTEQSEDGERIKIREHLVDYVPIKADATYCKDEVTSSTKEPLEIETKKKFKIISSPKTTISTQLDTESQTLIHGHEIVTKEQKQIQKELRDQMEITRKIKETSSLDQEHKLMIAEHKIQQKPQTIIIGPRFIKKIKPCRVNERNEARFECEYSGRPTPTVTWYRENFEIQNSDDFKIITEEFKSTLIIQEVFVEDSGIFSISIQNDGGQAKCSANLIVEEIRKKSDDIPPSFTKTIQCIRTRTGLVITLDSKINGSQPMNVFWAKNGQRIQEDKKHRIVEHEDQYTLVVLDANINDSGQYECVAMNNVGEARCLAEVIVEDSDEQSIEQQQQQSLVEPNVIEKLKDLIVKEGQSAVFKCRITCGTNQEILWYKDDEIIKQSRYFRMTSDREYHTLRIYEAFTEDEGIYRCQIGRISTSARLKVISDEAEKPKLSDLNDITTKEDSQLYATCTLSGSPTPKVTWYKDGQQIYQSREVQILQDDISCTLIIAQICPEDKGQYRCVAENQLGKCEKKFNVFVERKKQPAKDKPDDDMDADLDDGIPREDCQVKFLKPLRPITIRKNEPILLEAIVESQPAPKIYWFHDCRKIKDSRFHHISEQRKRNDDQTKILTTSQLEIAKAHPNDSGKYTVRAINRCGVRTSSVNVNILGEKPEFIEKIPVELCVKEGNIITIRLKANGNPMPTFNWYHNGHLIRDRRFFIVKTFEEIGWTELTIMEIFKDDEGEIKCIAENQYGQTQTIGQINVEQLSPNEQPIDVYADLVAPDFTRTLRNKIVKLGEKDFIYEVDYIGNPKPIIFWYHNGKIIDTDNDDYRDYYQIINDGYNSKLIISKMNEEDMGEYRARIFSFLGEAISIAEIKFQPEPDQDEIEFKEEKIIKKVIKIIKRKSKDDVRQPSTIVEDEKKEVKPLEKQSLTPPPPPPTFPKLTRDDDDGIPDVDDKKLLTKVVSSKVVDDDKKVSIYDDNDDVEMMNKLMKREKDDEKISAPKKSILKKKTIDDQISIVSLSEEESIDDGGKKRRKLYQRRRSQRKSKEDKQPQPKQQQEVIEEEILEHFPSQDERQKSTKTSRKLILRQKLRNPKDQSEEITEKLIDPDNLLEFSVAPGQPKMIIFKRKMKKISDENEFIIDQRDITREIIKIIDEEIQEIPDSSEDSMKKKYLLRRKLKLPDGSEQISEQIISPEDVVEISSPPGQKPKEKPRILVRKAIEIKKKELSPKKQEKFPEKIQKMLTEEIFEFPGDEKGMPKKLIIRRQLENSDGSMIEQQISGHEIKPEDFILVKGEIISQEIIEIPVEPRKFIIKRKLRQPNGKEVVIEQPFDERDHLVRPSIQIDEIESRRITELSEIEKVIESDDKKVEKSSRKEMIKISEELIEVPSEKPEKNQPKKTIIKRKFRQPDDGKEFVEQIEIEKFPRKPRKLVVRKYLIDDNDDKKLLSEERIISEEIIEIPEKVSEEKSKKILIRRKLKPDVIETEFIRKKDIVEEIFDVITEEFVELPTDDKEEETKKLIIKRRLKKSDGTEEIMERLGEPDQLILMKKEKEMLPEPITCEPDRLEEITKETTEEIEEPKKLSKKILTKRKVKRQEIVEKIIDVPSVIDQERQQQQAQITEGEIILEELIEVSPLDIGKDEIKPEEKITETISDKKTDEDEMEKQKDSEEFRKKKTLKKSKPKEIVSKPKSEPKELVPEKMMIEDKPEKLKKLATLKQETEDQKIEKQLQLPSIDNEKMEKFPEEMMKVTIDELPIADQTVKMIVEQQIPVDDNIIEISFKEQEKVEPKFDRKIESPDKIDEMIATSEEEQISKKPKKIFIKGKQEKPTYVDQTFVDLDTEKDNVEIVWEKIQQLPSDKTKKMIKICKQKKPDGSEEIVEQITEVTDEQEQKPMIIRPESPKQNVITEGEIISEEITEISPNTTTTTEQ</sequence>
<dbReference type="OrthoDB" id="6612025at2759"/>
<dbReference type="Proteomes" id="UP000515146">
    <property type="component" value="Unplaced"/>
</dbReference>
<organism evidence="7 8">
    <name type="scientific">Dermatophagoides pteronyssinus</name>
    <name type="common">European house dust mite</name>
    <dbReference type="NCBI Taxonomy" id="6956"/>
    <lineage>
        <taxon>Eukaryota</taxon>
        <taxon>Metazoa</taxon>
        <taxon>Ecdysozoa</taxon>
        <taxon>Arthropoda</taxon>
        <taxon>Chelicerata</taxon>
        <taxon>Arachnida</taxon>
        <taxon>Acari</taxon>
        <taxon>Acariformes</taxon>
        <taxon>Sarcoptiformes</taxon>
        <taxon>Astigmata</taxon>
        <taxon>Psoroptidia</taxon>
        <taxon>Analgoidea</taxon>
        <taxon>Pyroglyphidae</taxon>
        <taxon>Dermatophagoidinae</taxon>
        <taxon>Dermatophagoides</taxon>
    </lineage>
</organism>
<dbReference type="PANTHER" id="PTHR47633">
    <property type="entry name" value="IMMUNOGLOBULIN"/>
    <property type="match status" value="1"/>
</dbReference>
<feature type="domain" description="Ig-like" evidence="6">
    <location>
        <begin position="3414"/>
        <end position="3507"/>
    </location>
</feature>
<feature type="domain" description="Ig-like" evidence="6">
    <location>
        <begin position="4348"/>
        <end position="4441"/>
    </location>
</feature>
<feature type="compositionally biased region" description="Basic residues" evidence="5">
    <location>
        <begin position="4710"/>
        <end position="4723"/>
    </location>
</feature>
<dbReference type="RefSeq" id="XP_027194381.1">
    <property type="nucleotide sequence ID" value="XM_027338580.1"/>
</dbReference>
<feature type="domain" description="Ig-like" evidence="6">
    <location>
        <begin position="2772"/>
        <end position="2860"/>
    </location>
</feature>
<feature type="domain" description="Ig-like" evidence="6">
    <location>
        <begin position="4033"/>
        <end position="4117"/>
    </location>
</feature>
<feature type="domain" description="Ig-like" evidence="6">
    <location>
        <begin position="3290"/>
        <end position="3377"/>
    </location>
</feature>
<proteinExistence type="predicted"/>
<feature type="non-terminal residue" evidence="8">
    <location>
        <position position="5610"/>
    </location>
</feature>
<feature type="domain" description="Ig-like" evidence="6">
    <location>
        <begin position="3555"/>
        <end position="3642"/>
    </location>
</feature>
<feature type="compositionally biased region" description="Polar residues" evidence="5">
    <location>
        <begin position="3529"/>
        <end position="3539"/>
    </location>
</feature>
<feature type="region of interest" description="Disordered" evidence="5">
    <location>
        <begin position="62"/>
        <end position="106"/>
    </location>
</feature>
<feature type="compositionally biased region" description="Basic and acidic residues" evidence="5">
    <location>
        <begin position="4745"/>
        <end position="4756"/>
    </location>
</feature>
<reference evidence="8" key="1">
    <citation type="submission" date="2025-08" db="UniProtKB">
        <authorList>
            <consortium name="RefSeq"/>
        </authorList>
    </citation>
    <scope>IDENTIFICATION</scope>
    <source>
        <strain evidence="8">Airmid</strain>
    </source>
</reference>
<feature type="region of interest" description="Disordered" evidence="5">
    <location>
        <begin position="2754"/>
        <end position="2774"/>
    </location>
</feature>
<keyword evidence="3" id="KW-1015">Disulfide bond</keyword>
<feature type="domain" description="Ig-like" evidence="6">
    <location>
        <begin position="1578"/>
        <end position="1671"/>
    </location>
</feature>
<evidence type="ECO:0000256" key="3">
    <source>
        <dbReference type="ARBA" id="ARBA00023157"/>
    </source>
</evidence>
<dbReference type="InterPro" id="IPR013098">
    <property type="entry name" value="Ig_I-set"/>
</dbReference>
<feature type="region of interest" description="Disordered" evidence="5">
    <location>
        <begin position="460"/>
        <end position="504"/>
    </location>
</feature>
<feature type="compositionally biased region" description="Low complexity" evidence="5">
    <location>
        <begin position="2755"/>
        <end position="2774"/>
    </location>
</feature>
<dbReference type="SUPFAM" id="SSF48726">
    <property type="entry name" value="Immunoglobulin"/>
    <property type="match status" value="34"/>
</dbReference>
<feature type="compositionally biased region" description="Low complexity" evidence="5">
    <location>
        <begin position="463"/>
        <end position="480"/>
    </location>
</feature>
<feature type="domain" description="Ig-like" evidence="6">
    <location>
        <begin position="113"/>
        <end position="199"/>
    </location>
</feature>
<feature type="compositionally biased region" description="Basic and acidic residues" evidence="5">
    <location>
        <begin position="5363"/>
        <end position="5385"/>
    </location>
</feature>
<feature type="domain" description="Ig-like" evidence="6">
    <location>
        <begin position="4238"/>
        <end position="4342"/>
    </location>
</feature>
<dbReference type="GO" id="GO:0060298">
    <property type="term" value="P:positive regulation of sarcomere organization"/>
    <property type="evidence" value="ECO:0007669"/>
    <property type="project" value="UniProtKB-ARBA"/>
</dbReference>
<evidence type="ECO:0000313" key="7">
    <source>
        <dbReference type="Proteomes" id="UP000515146"/>
    </source>
</evidence>
<dbReference type="KEGG" id="dpte:113789093"/>
<feature type="domain" description="Ig-like" evidence="6">
    <location>
        <begin position="1715"/>
        <end position="1808"/>
    </location>
</feature>
<dbReference type="InterPro" id="IPR013783">
    <property type="entry name" value="Ig-like_fold"/>
</dbReference>
<dbReference type="FunFam" id="2.60.40.10:FF:000962">
    <property type="entry name" value="titin isoform X1"/>
    <property type="match status" value="12"/>
</dbReference>
<dbReference type="OMA" id="PDIRWIK"/>
<dbReference type="Gene3D" id="2.60.40.10">
    <property type="entry name" value="Immunoglobulins"/>
    <property type="match status" value="34"/>
</dbReference>
<feature type="compositionally biased region" description="Low complexity" evidence="5">
    <location>
        <begin position="75"/>
        <end position="96"/>
    </location>
</feature>
<dbReference type="Pfam" id="PF07679">
    <property type="entry name" value="I-set"/>
    <property type="match status" value="34"/>
</dbReference>
<dbReference type="InterPro" id="IPR007110">
    <property type="entry name" value="Ig-like_dom"/>
</dbReference>
<comment type="subcellular location">
    <subcellularLocation>
        <location evidence="1">Cytoplasm</location>
    </subcellularLocation>
</comment>
<accession>A0A6P6XND6</accession>
<feature type="region of interest" description="Disordered" evidence="5">
    <location>
        <begin position="5322"/>
        <end position="5385"/>
    </location>
</feature>
<evidence type="ECO:0000256" key="1">
    <source>
        <dbReference type="ARBA" id="ARBA00004496"/>
    </source>
</evidence>
<feature type="domain" description="Ig-like" evidence="6">
    <location>
        <begin position="1302"/>
        <end position="1399"/>
    </location>
</feature>
<evidence type="ECO:0000256" key="2">
    <source>
        <dbReference type="ARBA" id="ARBA00022490"/>
    </source>
</evidence>
<feature type="domain" description="Ig-like" evidence="6">
    <location>
        <begin position="1982"/>
        <end position="2068"/>
    </location>
</feature>
<dbReference type="InterPro" id="IPR036179">
    <property type="entry name" value="Ig-like_dom_sf"/>
</dbReference>
<dbReference type="SMART" id="SM00409">
    <property type="entry name" value="IG"/>
    <property type="match status" value="33"/>
</dbReference>
<feature type="domain" description="Ig-like" evidence="6">
    <location>
        <begin position="4126"/>
        <end position="4211"/>
    </location>
</feature>
<dbReference type="FunFam" id="2.60.40.10:FF:000032">
    <property type="entry name" value="palladin isoform X1"/>
    <property type="match status" value="1"/>
</dbReference>
<feature type="domain" description="Ig-like" evidence="6">
    <location>
        <begin position="368"/>
        <end position="458"/>
    </location>
</feature>
<dbReference type="SMART" id="SM00408">
    <property type="entry name" value="IGc2"/>
    <property type="match status" value="29"/>
</dbReference>
<evidence type="ECO:0000313" key="8">
    <source>
        <dbReference type="RefSeq" id="XP_027194381.1"/>
    </source>
</evidence>
<evidence type="ECO:0000256" key="4">
    <source>
        <dbReference type="ARBA" id="ARBA00023319"/>
    </source>
</evidence>
<dbReference type="InParanoid" id="A0A6P6XND6"/>
<feature type="domain" description="Ig-like" evidence="6">
    <location>
        <begin position="1442"/>
        <end position="1533"/>
    </location>
</feature>
<dbReference type="GO" id="GO:0045989">
    <property type="term" value="P:positive regulation of striated muscle contraction"/>
    <property type="evidence" value="ECO:0007669"/>
    <property type="project" value="UniProtKB-ARBA"/>
</dbReference>
<feature type="domain" description="Ig-like" evidence="6">
    <location>
        <begin position="3824"/>
        <end position="3912"/>
    </location>
</feature>
<feature type="domain" description="Ig-like" evidence="6">
    <location>
        <begin position="3154"/>
        <end position="3246"/>
    </location>
</feature>
<dbReference type="GO" id="GO:0040017">
    <property type="term" value="P:positive regulation of locomotion"/>
    <property type="evidence" value="ECO:0007669"/>
    <property type="project" value="UniProtKB-ARBA"/>
</dbReference>
<feature type="compositionally biased region" description="Basic and acidic residues" evidence="5">
    <location>
        <begin position="481"/>
        <end position="504"/>
    </location>
</feature>
<evidence type="ECO:0000256" key="5">
    <source>
        <dbReference type="SAM" id="MobiDB-lite"/>
    </source>
</evidence>
<feature type="domain" description="Ig-like" evidence="6">
    <location>
        <begin position="2390"/>
        <end position="2483"/>
    </location>
</feature>
<feature type="region of interest" description="Disordered" evidence="5">
    <location>
        <begin position="5591"/>
        <end position="5610"/>
    </location>
</feature>
<feature type="compositionally biased region" description="Basic and acidic residues" evidence="5">
    <location>
        <begin position="5322"/>
        <end position="5353"/>
    </location>
</feature>
<dbReference type="InterPro" id="IPR003598">
    <property type="entry name" value="Ig_sub2"/>
</dbReference>
<gene>
    <name evidence="8" type="primary">LOC113789093</name>
</gene>
<feature type="domain" description="Ig-like" evidence="6">
    <location>
        <begin position="3029"/>
        <end position="3116"/>
    </location>
</feature>
<feature type="domain" description="Ig-like" evidence="6">
    <location>
        <begin position="2538"/>
        <end position="2630"/>
    </location>
</feature>
<dbReference type="FunFam" id="2.60.40.10:FF:000697">
    <property type="entry name" value="titin isoform X1"/>
    <property type="match status" value="1"/>
</dbReference>
<dbReference type="InterPro" id="IPR003599">
    <property type="entry name" value="Ig_sub"/>
</dbReference>
<dbReference type="FunCoup" id="A0A6P6XND6">
    <property type="interactions" value="36"/>
</dbReference>
<feature type="compositionally biased region" description="Basic and acidic residues" evidence="5">
    <location>
        <begin position="4594"/>
        <end position="4604"/>
    </location>
</feature>
<feature type="domain" description="Ig-like" evidence="6">
    <location>
        <begin position="1176"/>
        <end position="1263"/>
    </location>
</feature>
<protein>
    <submittedName>
        <fullName evidence="8">Titin-like</fullName>
    </submittedName>
</protein>
<feature type="domain" description="Ig-like" evidence="6">
    <location>
        <begin position="531"/>
        <end position="624"/>
    </location>
</feature>
<dbReference type="FunFam" id="2.60.40.10:FF:000022">
    <property type="entry name" value="Cardiac titin"/>
    <property type="match status" value="1"/>
</dbReference>
<feature type="domain" description="Ig-like" evidence="6">
    <location>
        <begin position="2251"/>
        <end position="2342"/>
    </location>
</feature>
<feature type="domain" description="Ig-like" evidence="6">
    <location>
        <begin position="213"/>
        <end position="302"/>
    </location>
</feature>
<feature type="domain" description="Ig-like" evidence="6">
    <location>
        <begin position="1047"/>
        <end position="1137"/>
    </location>
</feature>
<feature type="compositionally biased region" description="Basic residues" evidence="5">
    <location>
        <begin position="4757"/>
        <end position="4771"/>
    </location>
</feature>
<feature type="compositionally biased region" description="Low complexity" evidence="5">
    <location>
        <begin position="5599"/>
        <end position="5610"/>
    </location>
</feature>
<name>A0A6P6XND6_DERPT</name>
<dbReference type="FunFam" id="2.60.40.10:FF:000425">
    <property type="entry name" value="Myosin light chain kinase"/>
    <property type="match status" value="3"/>
</dbReference>
<dbReference type="FunFam" id="2.60.40.10:FF:000119">
    <property type="entry name" value="Sallimus, isoform P"/>
    <property type="match status" value="3"/>
</dbReference>
<keyword evidence="4" id="KW-0393">Immunoglobulin domain</keyword>
<dbReference type="PANTHER" id="PTHR47633:SF4">
    <property type="entry name" value="MYOPALLADIN ISOFORM X1"/>
    <property type="match status" value="1"/>
</dbReference>
<feature type="region of interest" description="Disordered" evidence="5">
    <location>
        <begin position="5400"/>
        <end position="5419"/>
    </location>
</feature>
<evidence type="ECO:0000259" key="6">
    <source>
        <dbReference type="PROSITE" id="PS50835"/>
    </source>
</evidence>
<dbReference type="PROSITE" id="PS50835">
    <property type="entry name" value="IG_LIKE"/>
    <property type="match status" value="30"/>
</dbReference>
<keyword evidence="7" id="KW-1185">Reference proteome</keyword>
<dbReference type="FunFam" id="2.60.40.10:FF:000107">
    <property type="entry name" value="Myosin, light chain kinase a"/>
    <property type="match status" value="1"/>
</dbReference>
<feature type="domain" description="Ig-like" evidence="6">
    <location>
        <begin position="4459"/>
        <end position="4555"/>
    </location>
</feature>
<feature type="region of interest" description="Disordered" evidence="5">
    <location>
        <begin position="3529"/>
        <end position="3553"/>
    </location>
</feature>
<keyword evidence="2" id="KW-0963">Cytoplasm</keyword>
<dbReference type="CDD" id="cd00096">
    <property type="entry name" value="Ig"/>
    <property type="match status" value="6"/>
</dbReference>
<feature type="domain" description="Ig-like" evidence="6">
    <location>
        <begin position="2116"/>
        <end position="2209"/>
    </location>
</feature>
<feature type="domain" description="Ig-like" evidence="6">
    <location>
        <begin position="3925"/>
        <end position="4015"/>
    </location>
</feature>
<feature type="region of interest" description="Disordered" evidence="5">
    <location>
        <begin position="4586"/>
        <end position="4631"/>
    </location>
</feature>
<feature type="region of interest" description="Disordered" evidence="5">
    <location>
        <begin position="4697"/>
        <end position="4778"/>
    </location>
</feature>
<dbReference type="FunFam" id="2.60.40.10:FF:000612">
    <property type="entry name" value="palladin isoform X1"/>
    <property type="match status" value="1"/>
</dbReference>
<dbReference type="GO" id="GO:0005737">
    <property type="term" value="C:cytoplasm"/>
    <property type="evidence" value="ECO:0007669"/>
    <property type="project" value="UniProtKB-SubCell"/>
</dbReference>
<feature type="domain" description="Ig-like" evidence="6">
    <location>
        <begin position="2659"/>
        <end position="2750"/>
    </location>
</feature>
<feature type="domain" description="Ig-like" evidence="6">
    <location>
        <begin position="842"/>
        <end position="944"/>
    </location>
</feature>